<keyword evidence="3" id="KW-1185">Reference proteome</keyword>
<dbReference type="InterPro" id="IPR015813">
    <property type="entry name" value="Pyrv/PenolPyrv_kinase-like_dom"/>
</dbReference>
<reference evidence="2 3" key="1">
    <citation type="submission" date="2017-06" db="EMBL/GenBank/DDBJ databases">
        <authorList>
            <person name="Kim H.J."/>
            <person name="Triplett B.A."/>
        </authorList>
    </citation>
    <scope>NUCLEOTIDE SEQUENCE [LARGE SCALE GENOMIC DNA]</scope>
    <source>
        <strain evidence="2 3">CGMCC 4.1858</strain>
    </source>
</reference>
<comment type="similarity">
    <text evidence="1">Belongs to the isocitrate lyase/PEP mutase superfamily. PEP mutase family.</text>
</comment>
<sequence length="312" mass="33463">MTSPQLTAPTMPRPKPGTGAAKLRALFMRPGITRIVGAHNPLGARLAERAGFDGVWSSGLEISASQGLPDTDILTMTELHTVAASLAAAVDIPVVADCDAGYGNAFNVMHMIRRYEASGIAAVSIEDKLFPKVNSFIPRRQKLASIEEFSGKLRAAKSVQEDPDFMVIARIEALIAGWDMEEALRRGEAYAAAGADAVLIHAKGSEAEPVLEFLSRWQPDLPVVVVPTTYHTVTADELSAAGAKMVIYANQGLRAGISAVSETFDTILRDGRTTALEDRIAPMKTVFDLQGMPQVMADEARFLPNSGKTDDQ</sequence>
<dbReference type="RefSeq" id="WP_245939321.1">
    <property type="nucleotide sequence ID" value="NZ_FZOF01000041.1"/>
</dbReference>
<evidence type="ECO:0000256" key="1">
    <source>
        <dbReference type="ARBA" id="ARBA00038455"/>
    </source>
</evidence>
<dbReference type="Pfam" id="PF13714">
    <property type="entry name" value="PEP_mutase"/>
    <property type="match status" value="1"/>
</dbReference>
<dbReference type="Proteomes" id="UP000198280">
    <property type="component" value="Unassembled WGS sequence"/>
</dbReference>
<dbReference type="AlphaFoldDB" id="A0A239NMT5"/>
<dbReference type="EMBL" id="FZOF01000041">
    <property type="protein sequence ID" value="SNT56186.1"/>
    <property type="molecule type" value="Genomic_DNA"/>
</dbReference>
<gene>
    <name evidence="2" type="ORF">SAMN05216252_14117</name>
</gene>
<dbReference type="Gene3D" id="3.20.20.60">
    <property type="entry name" value="Phosphoenolpyruvate-binding domains"/>
    <property type="match status" value="1"/>
</dbReference>
<organism evidence="2 3">
    <name type="scientific">Actinacidiphila glaucinigra</name>
    <dbReference type="NCBI Taxonomy" id="235986"/>
    <lineage>
        <taxon>Bacteria</taxon>
        <taxon>Bacillati</taxon>
        <taxon>Actinomycetota</taxon>
        <taxon>Actinomycetes</taxon>
        <taxon>Kitasatosporales</taxon>
        <taxon>Streptomycetaceae</taxon>
        <taxon>Actinacidiphila</taxon>
    </lineage>
</organism>
<dbReference type="GO" id="GO:0003824">
    <property type="term" value="F:catalytic activity"/>
    <property type="evidence" value="ECO:0007669"/>
    <property type="project" value="InterPro"/>
</dbReference>
<dbReference type="PANTHER" id="PTHR42905">
    <property type="entry name" value="PHOSPHOENOLPYRUVATE CARBOXYLASE"/>
    <property type="match status" value="1"/>
</dbReference>
<dbReference type="CDD" id="cd00377">
    <property type="entry name" value="ICL_PEPM"/>
    <property type="match status" value="1"/>
</dbReference>
<dbReference type="SUPFAM" id="SSF51621">
    <property type="entry name" value="Phosphoenolpyruvate/pyruvate domain"/>
    <property type="match status" value="1"/>
</dbReference>
<evidence type="ECO:0000313" key="2">
    <source>
        <dbReference type="EMBL" id="SNT56186.1"/>
    </source>
</evidence>
<keyword evidence="2" id="KW-0670">Pyruvate</keyword>
<protein>
    <submittedName>
        <fullName evidence="2">Phosphoenolpyruvate mutase</fullName>
    </submittedName>
</protein>
<dbReference type="InterPro" id="IPR040442">
    <property type="entry name" value="Pyrv_kinase-like_dom_sf"/>
</dbReference>
<name>A0A239NMT5_9ACTN</name>
<dbReference type="InterPro" id="IPR039556">
    <property type="entry name" value="ICL/PEPM"/>
</dbReference>
<evidence type="ECO:0000313" key="3">
    <source>
        <dbReference type="Proteomes" id="UP000198280"/>
    </source>
</evidence>
<accession>A0A239NMT5</accession>
<proteinExistence type="inferred from homology"/>
<dbReference type="PANTHER" id="PTHR42905:SF7">
    <property type="entry name" value="PHOSPHOENOLPYRUVATE PHOSPHOMUTASE"/>
    <property type="match status" value="1"/>
</dbReference>